<dbReference type="OrthoDB" id="421038at2759"/>
<evidence type="ECO:0000256" key="6">
    <source>
        <dbReference type="ARBA" id="ARBA00023136"/>
    </source>
</evidence>
<name>A0A9W7W4V5_9PEZI</name>
<keyword evidence="6 9" id="KW-0472">Membrane</keyword>
<evidence type="ECO:0000256" key="5">
    <source>
        <dbReference type="ARBA" id="ARBA00022729"/>
    </source>
</evidence>
<keyword evidence="11" id="KW-0378">Hydrolase</keyword>
<keyword evidence="8 9" id="KW-0449">Lipoprotein</keyword>
<keyword evidence="5 9" id="KW-0732">Signal</keyword>
<sequence length="477" mass="51114">MRTIPVLAAATALMAGTSAEVIKRAEGKLPPVTVEGNMFMANGERFYIRGVAYQPGGSSDAKDPLLDMDTLKRDIEQFKLLGINAIRCYTIDNSENHDEAMQLLDEAGIYLALDANTPKYSLNRQDLEQLHMSYNDVYLQSVFATIDNFAGYNNLLLFFSGNEVINARNNTNAAPYIKAVTRDMKNYIAAKAPRKIPVGYSSADVAENIESQALYFACGPDEMARADFFAFNDYSWCDPSSYEQSGWDVKTQTYKDYSVPLFLSEFGCNLNKRTWEEVGALYSSNMSVAYSGGLVYEYTIEANGYGLVELVNGKVEPNDDFDRLKAAYEKTSNPSGNGGGRTQTTVPQCPPETDEWHVSTDKLPEMPKDAEKYLKDGAGKGPGLAGKGSQWAGKPSATEPDLSNGVTQSSTDVKASGSSTASSSKSSSSSKTSASASASSSSASGSSGSSGASNLLASSSSGWMVAAVLGLICAFAL</sequence>
<comment type="subcellular location">
    <subcellularLocation>
        <location evidence="1 9">Cell membrane</location>
        <topology evidence="1 9">Lipid-anchor</topology>
        <topology evidence="1 9">GPI-anchor</topology>
    </subcellularLocation>
</comment>
<comment type="caution">
    <text evidence="11">The sequence shown here is derived from an EMBL/GenBank/DDBJ whole genome shotgun (WGS) entry which is preliminary data.</text>
</comment>
<dbReference type="EMBL" id="RIBY02000890">
    <property type="protein sequence ID" value="KAH9835945.1"/>
    <property type="molecule type" value="Genomic_DNA"/>
</dbReference>
<dbReference type="GO" id="GO:0031505">
    <property type="term" value="P:fungal-type cell wall organization"/>
    <property type="evidence" value="ECO:0007669"/>
    <property type="project" value="TreeGrafter"/>
</dbReference>
<comment type="function">
    <text evidence="9">Splits internally a 1,3-beta-glucan molecule and transfers the newly generated reducing end (the donor) to the non-reducing end of another 1,3-beta-glucan molecule (the acceptor) forming a 1,3-beta linkage, resulting in the elongation of 1,3-beta-glucan chains in the cell wall.</text>
</comment>
<keyword evidence="3 9" id="KW-0336">GPI-anchor</keyword>
<dbReference type="GO" id="GO:0016787">
    <property type="term" value="F:hydrolase activity"/>
    <property type="evidence" value="ECO:0007669"/>
    <property type="project" value="UniProtKB-KW"/>
</dbReference>
<dbReference type="PANTHER" id="PTHR31468:SF5">
    <property type="entry name" value="1,3-BETA-GLUCANOSYLTRANSFERASE GAS5"/>
    <property type="match status" value="1"/>
</dbReference>
<evidence type="ECO:0000256" key="8">
    <source>
        <dbReference type="ARBA" id="ARBA00023288"/>
    </source>
</evidence>
<dbReference type="PANTHER" id="PTHR31468">
    <property type="entry name" value="1,3-BETA-GLUCANOSYLTRANSFERASE GAS1"/>
    <property type="match status" value="1"/>
</dbReference>
<feature type="compositionally biased region" description="Low complexity" evidence="10">
    <location>
        <begin position="415"/>
        <end position="454"/>
    </location>
</feature>
<keyword evidence="7" id="KW-0325">Glycoprotein</keyword>
<dbReference type="SUPFAM" id="SSF51445">
    <property type="entry name" value="(Trans)glycosidases"/>
    <property type="match status" value="1"/>
</dbReference>
<comment type="similarity">
    <text evidence="2 9">Belongs to the glycosyl hydrolase 72 family.</text>
</comment>
<evidence type="ECO:0000256" key="3">
    <source>
        <dbReference type="ARBA" id="ARBA00022622"/>
    </source>
</evidence>
<dbReference type="GO" id="GO:0005886">
    <property type="term" value="C:plasma membrane"/>
    <property type="evidence" value="ECO:0007669"/>
    <property type="project" value="UniProtKB-SubCell"/>
</dbReference>
<keyword evidence="12" id="KW-1185">Reference proteome</keyword>
<dbReference type="GO" id="GO:0071970">
    <property type="term" value="P:fungal-type cell wall (1-&gt;3)-beta-D-glucan biosynthetic process"/>
    <property type="evidence" value="ECO:0007669"/>
    <property type="project" value="TreeGrafter"/>
</dbReference>
<dbReference type="GO" id="GO:0098552">
    <property type="term" value="C:side of membrane"/>
    <property type="evidence" value="ECO:0007669"/>
    <property type="project" value="UniProtKB-KW"/>
</dbReference>
<dbReference type="AlphaFoldDB" id="A0A9W7W4V5"/>
<proteinExistence type="inferred from homology"/>
<dbReference type="GO" id="GO:0042124">
    <property type="term" value="F:1,3-beta-glucanosyltransferase activity"/>
    <property type="evidence" value="ECO:0007669"/>
    <property type="project" value="TreeGrafter"/>
</dbReference>
<protein>
    <recommendedName>
        <fullName evidence="9">1,3-beta-glucanosyltransferase</fullName>
        <ecNumber evidence="9">2.4.1.-</ecNumber>
    </recommendedName>
</protein>
<evidence type="ECO:0000256" key="7">
    <source>
        <dbReference type="ARBA" id="ARBA00023180"/>
    </source>
</evidence>
<feature type="region of interest" description="Disordered" evidence="10">
    <location>
        <begin position="329"/>
        <end position="454"/>
    </location>
</feature>
<reference evidence="11 12" key="2">
    <citation type="journal article" date="2021" name="Curr. Genet.">
        <title>Genetic response to nitrogen starvation in the aggressive Eucalyptus foliar pathogen Teratosphaeria destructans.</title>
        <authorList>
            <person name="Havenga M."/>
            <person name="Wingfield B.D."/>
            <person name="Wingfield M.J."/>
            <person name="Dreyer L.L."/>
            <person name="Roets F."/>
            <person name="Aylward J."/>
        </authorList>
    </citation>
    <scope>NUCLEOTIDE SEQUENCE [LARGE SCALE GENOMIC DNA]</scope>
    <source>
        <strain evidence="11">CMW44962</strain>
    </source>
</reference>
<feature type="compositionally biased region" description="Basic and acidic residues" evidence="10">
    <location>
        <begin position="354"/>
        <end position="378"/>
    </location>
</feature>
<feature type="compositionally biased region" description="Polar residues" evidence="10">
    <location>
        <begin position="404"/>
        <end position="413"/>
    </location>
</feature>
<evidence type="ECO:0000256" key="10">
    <source>
        <dbReference type="SAM" id="MobiDB-lite"/>
    </source>
</evidence>
<gene>
    <name evidence="11" type="ORF">Tdes44962_MAKER01864</name>
</gene>
<reference evidence="11 12" key="1">
    <citation type="journal article" date="2018" name="IMA Fungus">
        <title>IMA Genome-F 10: Nine draft genome sequences of Claviceps purpurea s.lat., including C. arundinis, C. humidiphila, and C. cf. spartinae, pseudomolecules for the pitch canker pathogen Fusarium circinatum, draft genome of Davidsoniella eucalypti, Grosmannia galeiformis, Quambalaria eucalypti, and Teratosphaeria destructans.</title>
        <authorList>
            <person name="Wingfield B.D."/>
            <person name="Liu M."/>
            <person name="Nguyen H.D."/>
            <person name="Lane F.A."/>
            <person name="Morgan S.W."/>
            <person name="De Vos L."/>
            <person name="Wilken P.M."/>
            <person name="Duong T.A."/>
            <person name="Aylward J."/>
            <person name="Coetzee M.P."/>
            <person name="Dadej K."/>
            <person name="De Beer Z.W."/>
            <person name="Findlay W."/>
            <person name="Havenga M."/>
            <person name="Kolarik M."/>
            <person name="Menzies J.G."/>
            <person name="Naidoo K."/>
            <person name="Pochopski O."/>
            <person name="Shoukouhi P."/>
            <person name="Santana Q.C."/>
            <person name="Seifert K.A."/>
            <person name="Soal N."/>
            <person name="Steenkamp E.T."/>
            <person name="Tatham C.T."/>
            <person name="van der Nest M.A."/>
            <person name="Wingfield M.J."/>
        </authorList>
    </citation>
    <scope>NUCLEOTIDE SEQUENCE [LARGE SCALE GENOMIC DNA]</scope>
    <source>
        <strain evidence="11">CMW44962</strain>
    </source>
</reference>
<organism evidence="11 12">
    <name type="scientific">Teratosphaeria destructans</name>
    <dbReference type="NCBI Taxonomy" id="418781"/>
    <lineage>
        <taxon>Eukaryota</taxon>
        <taxon>Fungi</taxon>
        <taxon>Dikarya</taxon>
        <taxon>Ascomycota</taxon>
        <taxon>Pezizomycotina</taxon>
        <taxon>Dothideomycetes</taxon>
        <taxon>Dothideomycetidae</taxon>
        <taxon>Mycosphaerellales</taxon>
        <taxon>Teratosphaeriaceae</taxon>
        <taxon>Teratosphaeria</taxon>
    </lineage>
</organism>
<evidence type="ECO:0000256" key="9">
    <source>
        <dbReference type="RuleBase" id="RU361209"/>
    </source>
</evidence>
<dbReference type="Gene3D" id="3.20.20.80">
    <property type="entry name" value="Glycosidases"/>
    <property type="match status" value="1"/>
</dbReference>
<evidence type="ECO:0000256" key="1">
    <source>
        <dbReference type="ARBA" id="ARBA00004609"/>
    </source>
</evidence>
<evidence type="ECO:0000256" key="4">
    <source>
        <dbReference type="ARBA" id="ARBA00022679"/>
    </source>
</evidence>
<evidence type="ECO:0000313" key="12">
    <source>
        <dbReference type="Proteomes" id="UP001138500"/>
    </source>
</evidence>
<keyword evidence="4 9" id="KW-0808">Transferase</keyword>
<dbReference type="Pfam" id="PF03198">
    <property type="entry name" value="Glyco_hydro_72"/>
    <property type="match status" value="1"/>
</dbReference>
<evidence type="ECO:0000256" key="2">
    <source>
        <dbReference type="ARBA" id="ARBA00007528"/>
    </source>
</evidence>
<dbReference type="InterPro" id="IPR004886">
    <property type="entry name" value="Glucanosyltransferase"/>
</dbReference>
<dbReference type="Proteomes" id="UP001138500">
    <property type="component" value="Unassembled WGS sequence"/>
</dbReference>
<accession>A0A9W7W4V5</accession>
<dbReference type="EC" id="2.4.1.-" evidence="9"/>
<feature type="chain" id="PRO_5041012170" description="1,3-beta-glucanosyltransferase" evidence="9">
    <location>
        <begin position="20"/>
        <end position="477"/>
    </location>
</feature>
<feature type="signal peptide" evidence="9">
    <location>
        <begin position="1"/>
        <end position="19"/>
    </location>
</feature>
<evidence type="ECO:0000313" key="11">
    <source>
        <dbReference type="EMBL" id="KAH9835945.1"/>
    </source>
</evidence>
<dbReference type="InterPro" id="IPR017853">
    <property type="entry name" value="GH"/>
</dbReference>